<reference evidence="2 3" key="2">
    <citation type="journal article" date="2010" name="Stand. Genomic Sci.">
        <title>Complete genome sequence of Chitinophaga pinensis type strain (UQM 2034).</title>
        <authorList>
            <person name="Glavina Del Rio T."/>
            <person name="Abt B."/>
            <person name="Spring S."/>
            <person name="Lapidus A."/>
            <person name="Nolan M."/>
            <person name="Tice H."/>
            <person name="Copeland A."/>
            <person name="Cheng J.F."/>
            <person name="Chen F."/>
            <person name="Bruce D."/>
            <person name="Goodwin L."/>
            <person name="Pitluck S."/>
            <person name="Ivanova N."/>
            <person name="Mavromatis K."/>
            <person name="Mikhailova N."/>
            <person name="Pati A."/>
            <person name="Chen A."/>
            <person name="Palaniappan K."/>
            <person name="Land M."/>
            <person name="Hauser L."/>
            <person name="Chang Y.J."/>
            <person name="Jeffries C.D."/>
            <person name="Chain P."/>
            <person name="Saunders E."/>
            <person name="Detter J.C."/>
            <person name="Brettin T."/>
            <person name="Rohde M."/>
            <person name="Goker M."/>
            <person name="Bristow J."/>
            <person name="Eisen J.A."/>
            <person name="Markowitz V."/>
            <person name="Hugenholtz P."/>
            <person name="Kyrpides N.C."/>
            <person name="Klenk H.P."/>
            <person name="Lucas S."/>
        </authorList>
    </citation>
    <scope>NUCLEOTIDE SEQUENCE [LARGE SCALE GENOMIC DNA]</scope>
    <source>
        <strain evidence="3">ATCC 43595 / DSM 2588 / LMG 13176 / NBRC 15968 / NCIMB 11800 / UQM 2034</strain>
    </source>
</reference>
<dbReference type="InterPro" id="IPR018490">
    <property type="entry name" value="cNMP-bd_dom_sf"/>
</dbReference>
<dbReference type="InterPro" id="IPR000595">
    <property type="entry name" value="cNMP-bd_dom"/>
</dbReference>
<sequence length="192" mass="22052">MNAFNNYLQVNTRLKEEEIDTIISFAVSRKLRKHEFLFHEGDICRHKYFVISGLLRSFSTGSDGTEHIIKFSPENSWTLDKESYDLQIAAHTSISAVEASHILSWSKADFERLNKEIPALNEFTTQLTADNIYNSSQRLVTTLSATPEEKYLDFVKNYPALLQRLPLKMIAAYLGVSLRTLDRIRHAQLPQS</sequence>
<organism evidence="2 3">
    <name type="scientific">Chitinophaga pinensis (strain ATCC 43595 / DSM 2588 / LMG 13176 / NBRC 15968 / NCIMB 11800 / UQM 2034)</name>
    <dbReference type="NCBI Taxonomy" id="485918"/>
    <lineage>
        <taxon>Bacteria</taxon>
        <taxon>Pseudomonadati</taxon>
        <taxon>Bacteroidota</taxon>
        <taxon>Chitinophagia</taxon>
        <taxon>Chitinophagales</taxon>
        <taxon>Chitinophagaceae</taxon>
        <taxon>Chitinophaga</taxon>
    </lineage>
</organism>
<protein>
    <submittedName>
        <fullName evidence="2">Transcriptional regulator, Crp/Fnr family</fullName>
    </submittedName>
</protein>
<dbReference type="EMBL" id="CP001699">
    <property type="protein sequence ID" value="ACU61774.1"/>
    <property type="molecule type" value="Genomic_DNA"/>
</dbReference>
<accession>A0A979GW54</accession>
<dbReference type="SUPFAM" id="SSF51206">
    <property type="entry name" value="cAMP-binding domain-like"/>
    <property type="match status" value="1"/>
</dbReference>
<proteinExistence type="predicted"/>
<dbReference type="CDD" id="cd00038">
    <property type="entry name" value="CAP_ED"/>
    <property type="match status" value="1"/>
</dbReference>
<dbReference type="InterPro" id="IPR014710">
    <property type="entry name" value="RmlC-like_jellyroll"/>
</dbReference>
<name>A0A979GW54_CHIPD</name>
<reference evidence="3" key="1">
    <citation type="submission" date="2009-08" db="EMBL/GenBank/DDBJ databases">
        <title>The complete genome of Chitinophaga pinensis DSM 2588.</title>
        <authorList>
            <consortium name="US DOE Joint Genome Institute (JGI-PGF)"/>
            <person name="Lucas S."/>
            <person name="Copeland A."/>
            <person name="Lapidus A."/>
            <person name="Glavina del Rio T."/>
            <person name="Dalin E."/>
            <person name="Tice H."/>
            <person name="Bruce D."/>
            <person name="Goodwin L."/>
            <person name="Pitluck S."/>
            <person name="Kyrpides N."/>
            <person name="Mavromatis K."/>
            <person name="Ivanova N."/>
            <person name="Mikhailova N."/>
            <person name="Sims D."/>
            <person name="Meinche L."/>
            <person name="Brettin T."/>
            <person name="Detter J.C."/>
            <person name="Han C."/>
            <person name="Larimer F."/>
            <person name="Land M."/>
            <person name="Hauser L."/>
            <person name="Markowitz V."/>
            <person name="Cheng J.-F."/>
            <person name="Hugenholtz P."/>
            <person name="Woyke T."/>
            <person name="Wu D."/>
            <person name="Spring S."/>
            <person name="Klenk H.-P."/>
            <person name="Eisen J.A."/>
        </authorList>
    </citation>
    <scope>NUCLEOTIDE SEQUENCE [LARGE SCALE GENOMIC DNA]</scope>
    <source>
        <strain evidence="3">ATCC 43595 / DSM 2588 / LMG 13176 / NBRC 15968 / NCIMB 11800 / UQM 2034</strain>
    </source>
</reference>
<evidence type="ECO:0000313" key="3">
    <source>
        <dbReference type="Proteomes" id="UP000002215"/>
    </source>
</evidence>
<feature type="domain" description="Cyclic nucleotide-binding" evidence="1">
    <location>
        <begin position="10"/>
        <end position="129"/>
    </location>
</feature>
<evidence type="ECO:0000313" key="2">
    <source>
        <dbReference type="EMBL" id="ACU61774.1"/>
    </source>
</evidence>
<dbReference type="AlphaFoldDB" id="A0A979GW54"/>
<dbReference type="Pfam" id="PF00027">
    <property type="entry name" value="cNMP_binding"/>
    <property type="match status" value="1"/>
</dbReference>
<gene>
    <name evidence="2" type="ordered locus">Cpin_4326</name>
</gene>
<dbReference type="Gene3D" id="2.60.120.10">
    <property type="entry name" value="Jelly Rolls"/>
    <property type="match status" value="1"/>
</dbReference>
<dbReference type="Proteomes" id="UP000002215">
    <property type="component" value="Chromosome"/>
</dbReference>
<evidence type="ECO:0000259" key="1">
    <source>
        <dbReference type="SMART" id="SM00100"/>
    </source>
</evidence>
<dbReference type="KEGG" id="cpi:Cpin_4326"/>
<dbReference type="SMART" id="SM00100">
    <property type="entry name" value="cNMP"/>
    <property type="match status" value="1"/>
</dbReference>